<dbReference type="Pfam" id="PF04383">
    <property type="entry name" value="KilA-N"/>
    <property type="match status" value="1"/>
</dbReference>
<dbReference type="Proteomes" id="UP000201640">
    <property type="component" value="Segment"/>
</dbReference>
<dbReference type="PROSITE" id="PS51301">
    <property type="entry name" value="KILA_N"/>
    <property type="match status" value="1"/>
</dbReference>
<dbReference type="GeneID" id="14446137"/>
<keyword evidence="3" id="KW-1185">Reference proteome</keyword>
<dbReference type="RefSeq" id="YP_007354834.1">
    <property type="nucleotide sequence ID" value="NC_020104.1"/>
</dbReference>
<dbReference type="GO" id="GO:0003677">
    <property type="term" value="F:DNA binding"/>
    <property type="evidence" value="ECO:0007669"/>
    <property type="project" value="InterPro"/>
</dbReference>
<name>L7RE44_9VIRU</name>
<dbReference type="InterPro" id="IPR036887">
    <property type="entry name" value="HTH_APSES_sf"/>
</dbReference>
<dbReference type="SUPFAM" id="SSF54616">
    <property type="entry name" value="DNA-binding domain of Mlu1-box binding protein MBP1"/>
    <property type="match status" value="1"/>
</dbReference>
<feature type="domain" description="KilA-N" evidence="1">
    <location>
        <begin position="18"/>
        <end position="123"/>
    </location>
</feature>
<evidence type="ECO:0000259" key="1">
    <source>
        <dbReference type="PROSITE" id="PS51301"/>
    </source>
</evidence>
<gene>
    <name evidence="2" type="ORF">Moumou_00883</name>
</gene>
<dbReference type="SMART" id="SM01252">
    <property type="entry name" value="KilA-N"/>
    <property type="match status" value="1"/>
</dbReference>
<evidence type="ECO:0000313" key="3">
    <source>
        <dbReference type="Proteomes" id="UP000201640"/>
    </source>
</evidence>
<dbReference type="EMBL" id="JX962719">
    <property type="protein sequence ID" value="AGC02398.1"/>
    <property type="molecule type" value="Genomic_DNA"/>
</dbReference>
<dbReference type="InterPro" id="IPR017880">
    <property type="entry name" value="KilA_N"/>
</dbReference>
<evidence type="ECO:0000313" key="2">
    <source>
        <dbReference type="EMBL" id="AGC02398.1"/>
    </source>
</evidence>
<dbReference type="KEGG" id="vg:14446137"/>
<dbReference type="OrthoDB" id="23191at10239"/>
<accession>L7RE44</accession>
<proteinExistence type="predicted"/>
<reference evidence="2 3" key="1">
    <citation type="journal article" date="2012" name="Genome Biol. Evol.">
        <title>Related Giant Viruses in Distant Locations and Different Habitats: Acanthamoeba polyphaga moumouvirus Represents a Third Lineage of the Mimiviridae That Is Close to the Megavirus Lineage.</title>
        <authorList>
            <person name="Yoosuf N."/>
            <person name="Yutin N."/>
            <person name="Colson P."/>
            <person name="Shabalina S.A."/>
            <person name="Pagnier I."/>
            <person name="Robert C."/>
            <person name="Azza S."/>
            <person name="Klose T."/>
            <person name="Wong J."/>
            <person name="Rossmann M.G."/>
            <person name="La Scola B."/>
            <person name="Raoult D."/>
            <person name="Koonin E.V."/>
        </authorList>
    </citation>
    <scope>NUCLEOTIDE SEQUENCE [LARGE SCALE GENOMIC DNA]</scope>
    <source>
        <strain evidence="2 3">M10A</strain>
    </source>
</reference>
<dbReference type="InterPro" id="IPR018004">
    <property type="entry name" value="KilA/APSES_HTH"/>
</dbReference>
<organism evidence="2 3">
    <name type="scientific">Acanthamoeba polyphaga moumouvirus</name>
    <dbReference type="NCBI Taxonomy" id="1269028"/>
    <lineage>
        <taxon>Viruses</taxon>
        <taxon>Varidnaviria</taxon>
        <taxon>Bamfordvirae</taxon>
        <taxon>Nucleocytoviricota</taxon>
        <taxon>Megaviricetes</taxon>
        <taxon>Imitervirales</taxon>
        <taxon>Mimiviridae</taxon>
        <taxon>Megamimivirinae</taxon>
        <taxon>Moumouvirus</taxon>
    </lineage>
</organism>
<protein>
    <submittedName>
        <fullName evidence="2">KilA N-domain protein</fullName>
    </submittedName>
</protein>
<sequence>MINKTHINNIIFQDIDEKYSFGQYGDFDVIIDKSNGYVNITKMCKSCDTTKEFKAWLRNKSSILLIDEISQAINISKKKLITKKNNGLNNTRGTYVHPILLTHIAQWFSIDFSVKISLWIEKWKSYSKKNNTKYWESIKNINFDFNNCKEKQLKLKLQKKLGGTTEVPTSCGKIDLLTKNYIVEIKTYNNWKAALGQILAYSDQYPDKNKRIYLFDVPDDNDCVKIENIFKKYNVEFRQI</sequence>